<feature type="compositionally biased region" description="Basic residues" evidence="3">
    <location>
        <begin position="117"/>
        <end position="129"/>
    </location>
</feature>
<evidence type="ECO:0000256" key="1">
    <source>
        <dbReference type="ARBA" id="ARBA00022723"/>
    </source>
</evidence>
<dbReference type="GO" id="GO:0008270">
    <property type="term" value="F:zinc ion binding"/>
    <property type="evidence" value="ECO:0007669"/>
    <property type="project" value="InterPro"/>
</dbReference>
<gene>
    <name evidence="5" type="ORF">BCR43DRAFT_563174</name>
</gene>
<evidence type="ECO:0000256" key="3">
    <source>
        <dbReference type="SAM" id="MobiDB-lite"/>
    </source>
</evidence>
<feature type="compositionally biased region" description="Polar residues" evidence="3">
    <location>
        <begin position="19"/>
        <end position="31"/>
    </location>
</feature>
<dbReference type="InterPro" id="IPR050335">
    <property type="entry name" value="ERT1_acuK_gluconeogen_tf"/>
</dbReference>
<dbReference type="EMBL" id="MCGN01000004">
    <property type="protein sequence ID" value="ORY97794.1"/>
    <property type="molecule type" value="Genomic_DNA"/>
</dbReference>
<protein>
    <recommendedName>
        <fullName evidence="4">Zn(2)-C6 fungal-type domain-containing protein</fullName>
    </recommendedName>
</protein>
<dbReference type="PANTHER" id="PTHR47659:SF7">
    <property type="entry name" value="FUNGAL TRANSCRIPTIONAL REGULATORY PROTEIN, N-TERMINAL DOMAIN-CONTAINING PROTEIN"/>
    <property type="match status" value="1"/>
</dbReference>
<feature type="region of interest" description="Disordered" evidence="3">
    <location>
        <begin position="12"/>
        <end position="75"/>
    </location>
</feature>
<reference evidence="5 6" key="1">
    <citation type="submission" date="2016-07" db="EMBL/GenBank/DDBJ databases">
        <title>Pervasive Adenine N6-methylation of Active Genes in Fungi.</title>
        <authorList>
            <consortium name="DOE Joint Genome Institute"/>
            <person name="Mondo S.J."/>
            <person name="Dannebaum R.O."/>
            <person name="Kuo R.C."/>
            <person name="Labutti K."/>
            <person name="Haridas S."/>
            <person name="Kuo A."/>
            <person name="Salamov A."/>
            <person name="Ahrendt S.R."/>
            <person name="Lipzen A."/>
            <person name="Sullivan W."/>
            <person name="Andreopoulos W.B."/>
            <person name="Clum A."/>
            <person name="Lindquist E."/>
            <person name="Daum C."/>
            <person name="Ramamoorthy G.K."/>
            <person name="Gryganskyi A."/>
            <person name="Culley D."/>
            <person name="Magnuson J.K."/>
            <person name="James T.Y."/>
            <person name="O'Malley M.A."/>
            <person name="Stajich J.E."/>
            <person name="Spatafora J.W."/>
            <person name="Visel A."/>
            <person name="Grigoriev I.V."/>
        </authorList>
    </citation>
    <scope>NUCLEOTIDE SEQUENCE [LARGE SCALE GENOMIC DNA]</scope>
    <source>
        <strain evidence="5 6">NRRL 2496</strain>
    </source>
</reference>
<feature type="compositionally biased region" description="Low complexity" evidence="3">
    <location>
        <begin position="220"/>
        <end position="253"/>
    </location>
</feature>
<dbReference type="PANTHER" id="PTHR47659">
    <property type="entry name" value="ZN(II)2CYS6 TRANSCRIPTION FACTOR (EUROFUNG)-RELATED"/>
    <property type="match status" value="1"/>
</dbReference>
<evidence type="ECO:0000313" key="6">
    <source>
        <dbReference type="Proteomes" id="UP000242180"/>
    </source>
</evidence>
<organism evidence="5 6">
    <name type="scientific">Syncephalastrum racemosum</name>
    <name type="common">Filamentous fungus</name>
    <dbReference type="NCBI Taxonomy" id="13706"/>
    <lineage>
        <taxon>Eukaryota</taxon>
        <taxon>Fungi</taxon>
        <taxon>Fungi incertae sedis</taxon>
        <taxon>Mucoromycota</taxon>
        <taxon>Mucoromycotina</taxon>
        <taxon>Mucoromycetes</taxon>
        <taxon>Mucorales</taxon>
        <taxon>Syncephalastraceae</taxon>
        <taxon>Syncephalastrum</taxon>
    </lineage>
</organism>
<comment type="caution">
    <text evidence="5">The sequence shown here is derived from an EMBL/GenBank/DDBJ whole genome shotgun (WGS) entry which is preliminary data.</text>
</comment>
<dbReference type="CDD" id="cd00067">
    <property type="entry name" value="GAL4"/>
    <property type="match status" value="1"/>
</dbReference>
<feature type="compositionally biased region" description="Low complexity" evidence="3">
    <location>
        <begin position="304"/>
        <end position="342"/>
    </location>
</feature>
<name>A0A1X2HFR1_SYNRA</name>
<dbReference type="PROSITE" id="PS50048">
    <property type="entry name" value="ZN2_CY6_FUNGAL_2"/>
    <property type="match status" value="1"/>
</dbReference>
<dbReference type="SMART" id="SM00066">
    <property type="entry name" value="GAL4"/>
    <property type="match status" value="1"/>
</dbReference>
<dbReference type="AlphaFoldDB" id="A0A1X2HFR1"/>
<feature type="compositionally biased region" description="Low complexity" evidence="3">
    <location>
        <begin position="367"/>
        <end position="383"/>
    </location>
</feature>
<dbReference type="OrthoDB" id="5575144at2759"/>
<evidence type="ECO:0000313" key="5">
    <source>
        <dbReference type="EMBL" id="ORY97794.1"/>
    </source>
</evidence>
<accession>A0A1X2HFR1</accession>
<feature type="region of interest" description="Disordered" evidence="3">
    <location>
        <begin position="117"/>
        <end position="149"/>
    </location>
</feature>
<feature type="compositionally biased region" description="Basic and acidic residues" evidence="3">
    <location>
        <begin position="130"/>
        <end position="141"/>
    </location>
</feature>
<keyword evidence="1" id="KW-0479">Metal-binding</keyword>
<evidence type="ECO:0000259" key="4">
    <source>
        <dbReference type="PROSITE" id="PS50048"/>
    </source>
</evidence>
<proteinExistence type="predicted"/>
<keyword evidence="2" id="KW-0539">Nucleus</keyword>
<evidence type="ECO:0000256" key="2">
    <source>
        <dbReference type="ARBA" id="ARBA00023242"/>
    </source>
</evidence>
<feature type="domain" description="Zn(2)-C6 fungal-type" evidence="4">
    <location>
        <begin position="80"/>
        <end position="111"/>
    </location>
</feature>
<dbReference type="STRING" id="13706.A0A1X2HFR1"/>
<sequence>MQSMPYGYQQSYQASSYSNTGSPAPSSSVMSTAGAPAMMTHTNGLPPLSHPALGDPSTAPPPVAHTIQPAPPKRKQVKNACTNCQKACKKCDDARPCPRCVKYGIADTCVNSVRKERKKGIKRGPYKRRQKEDVDARKSEDGLGGAMHPQDQFSAAIRPNSMAFGYPSNLNQYAQYDPYGYAAYYKEMQQQQQQQQPHLSSVYSSMAYPSMMMHGTNGDAQQQPSSQQPQGQQPSQPAAFQHSPIPQQQQPSHYAGSFAASSPQSSRPFGDHVLHQQSPGAGSPAHFYYQQPARASPHLADPKAQQQPATPIPSTSTSSGASSPPESTNAAATSAGAAATGTGDDDDNKFARLTQLCSAALHHGDQNDQQQQQSQQQQENQQS</sequence>
<feature type="region of interest" description="Disordered" evidence="3">
    <location>
        <begin position="209"/>
        <end position="383"/>
    </location>
</feature>
<dbReference type="InterPro" id="IPR036864">
    <property type="entry name" value="Zn2-C6_fun-type_DNA-bd_sf"/>
</dbReference>
<dbReference type="Proteomes" id="UP000242180">
    <property type="component" value="Unassembled WGS sequence"/>
</dbReference>
<dbReference type="InParanoid" id="A0A1X2HFR1"/>
<keyword evidence="6" id="KW-1185">Reference proteome</keyword>
<dbReference type="GO" id="GO:0000981">
    <property type="term" value="F:DNA-binding transcription factor activity, RNA polymerase II-specific"/>
    <property type="evidence" value="ECO:0007669"/>
    <property type="project" value="InterPro"/>
</dbReference>
<dbReference type="OMA" id="APAMMTH"/>
<dbReference type="InterPro" id="IPR001138">
    <property type="entry name" value="Zn2Cys6_DnaBD"/>
</dbReference>
<dbReference type="SUPFAM" id="SSF57701">
    <property type="entry name" value="Zn2/Cys6 DNA-binding domain"/>
    <property type="match status" value="1"/>
</dbReference>